<dbReference type="EMBL" id="MN739324">
    <property type="protein sequence ID" value="QHS98800.1"/>
    <property type="molecule type" value="Genomic_DNA"/>
</dbReference>
<accession>A0A6C0C308</accession>
<proteinExistence type="predicted"/>
<name>A0A6C0C308_9ZZZZ</name>
<organism evidence="2">
    <name type="scientific">viral metagenome</name>
    <dbReference type="NCBI Taxonomy" id="1070528"/>
    <lineage>
        <taxon>unclassified sequences</taxon>
        <taxon>metagenomes</taxon>
        <taxon>organismal metagenomes</taxon>
    </lineage>
</organism>
<protein>
    <submittedName>
        <fullName evidence="2">Uncharacterized protein</fullName>
    </submittedName>
</protein>
<reference evidence="2" key="1">
    <citation type="journal article" date="2020" name="Nature">
        <title>Giant virus diversity and host interactions through global metagenomics.</title>
        <authorList>
            <person name="Schulz F."/>
            <person name="Roux S."/>
            <person name="Paez-Espino D."/>
            <person name="Jungbluth S."/>
            <person name="Walsh D.A."/>
            <person name="Denef V.J."/>
            <person name="McMahon K.D."/>
            <person name="Konstantinidis K.T."/>
            <person name="Eloe-Fadrosh E.A."/>
            <person name="Kyrpides N.C."/>
            <person name="Woyke T."/>
        </authorList>
    </citation>
    <scope>NUCLEOTIDE SEQUENCE</scope>
    <source>
        <strain evidence="2">GVMAG-M-3300020185-18</strain>
    </source>
</reference>
<feature type="compositionally biased region" description="Basic residues" evidence="1">
    <location>
        <begin position="133"/>
        <end position="145"/>
    </location>
</feature>
<feature type="region of interest" description="Disordered" evidence="1">
    <location>
        <begin position="131"/>
        <end position="163"/>
    </location>
</feature>
<evidence type="ECO:0000256" key="1">
    <source>
        <dbReference type="SAM" id="MobiDB-lite"/>
    </source>
</evidence>
<dbReference type="AlphaFoldDB" id="A0A6C0C308"/>
<feature type="compositionally biased region" description="Basic and acidic residues" evidence="1">
    <location>
        <begin position="146"/>
        <end position="163"/>
    </location>
</feature>
<evidence type="ECO:0000313" key="2">
    <source>
        <dbReference type="EMBL" id="QHS98800.1"/>
    </source>
</evidence>
<sequence length="163" mass="19440">MDDKSRLHLQKMVKEYETEETTDKIRDVKHSKLIKQDVETMIHLKRKYTRMDTSTLLTMAQNQCGFLWKNYTNIFNKLFNDYLDLNILNKFIMILSKIENGKYDQHEASALVGQILKEIYIDSAIKEGDVKEKKRNGAKKKKKQKKDNVKKISWKEFKNMNME</sequence>